<accession>A0A139HVP6</accession>
<evidence type="ECO:0000313" key="1">
    <source>
        <dbReference type="EMBL" id="KXT06551.1"/>
    </source>
</evidence>
<gene>
    <name evidence="1" type="ORF">AC579_1177</name>
</gene>
<sequence length="240" mass="25982">MNHHSRNSSCFLHRYYAYDRLRRRRSAAEGYNGSLSAFVVSVAFFQLSPGPSYISSYSNRVKPNTFPSHQSKDLSSLALAAFPNLPNFSLANLLPLPLPQLPSLLLVSFSLLGHLALGFTHGLGGPIDPIDLTELIIESLAGLSVENSSTRPLATFSSPLPNPPPFTLVVPCSSTLQIRGIRTPTTDDVFSLPIHFSSKNSMASRGALVPEFADSSASFLAFCYAVFAFSNADRKVSISN</sequence>
<keyword evidence="2" id="KW-1185">Reference proteome</keyword>
<comment type="caution">
    <text evidence="1">The sequence shown here is derived from an EMBL/GenBank/DDBJ whole genome shotgun (WGS) entry which is preliminary data.</text>
</comment>
<dbReference type="EMBL" id="LFZO01000552">
    <property type="protein sequence ID" value="KXT06551.1"/>
    <property type="molecule type" value="Genomic_DNA"/>
</dbReference>
<reference evidence="1 2" key="1">
    <citation type="submission" date="2015-07" db="EMBL/GenBank/DDBJ databases">
        <title>Comparative genomics of the Sigatoka disease complex on banana suggests a link between parallel evolutionary changes in Pseudocercospora fijiensis and Pseudocercospora eumusae and increased virulence on the banana host.</title>
        <authorList>
            <person name="Chang T.-C."/>
            <person name="Salvucci A."/>
            <person name="Crous P.W."/>
            <person name="Stergiopoulos I."/>
        </authorList>
    </citation>
    <scope>NUCLEOTIDE SEQUENCE [LARGE SCALE GENOMIC DNA]</scope>
    <source>
        <strain evidence="1 2">CBS 116634</strain>
    </source>
</reference>
<proteinExistence type="predicted"/>
<name>A0A139HVP6_9PEZI</name>
<dbReference type="Proteomes" id="UP000073492">
    <property type="component" value="Unassembled WGS sequence"/>
</dbReference>
<dbReference type="AlphaFoldDB" id="A0A139HVP6"/>
<organism evidence="1 2">
    <name type="scientific">Pseudocercospora musae</name>
    <dbReference type="NCBI Taxonomy" id="113226"/>
    <lineage>
        <taxon>Eukaryota</taxon>
        <taxon>Fungi</taxon>
        <taxon>Dikarya</taxon>
        <taxon>Ascomycota</taxon>
        <taxon>Pezizomycotina</taxon>
        <taxon>Dothideomycetes</taxon>
        <taxon>Dothideomycetidae</taxon>
        <taxon>Mycosphaerellales</taxon>
        <taxon>Mycosphaerellaceae</taxon>
        <taxon>Pseudocercospora</taxon>
    </lineage>
</organism>
<protein>
    <submittedName>
        <fullName evidence="1">Uncharacterized protein</fullName>
    </submittedName>
</protein>
<evidence type="ECO:0000313" key="2">
    <source>
        <dbReference type="Proteomes" id="UP000073492"/>
    </source>
</evidence>